<keyword evidence="3 4" id="KW-0443">Lipid metabolism</keyword>
<dbReference type="Pfam" id="PF01734">
    <property type="entry name" value="Patatin"/>
    <property type="match status" value="1"/>
</dbReference>
<keyword evidence="2 4" id="KW-0442">Lipid degradation</keyword>
<dbReference type="RefSeq" id="WP_032931114.1">
    <property type="nucleotide sequence ID" value="NZ_LZTH01000005.1"/>
</dbReference>
<dbReference type="PANTHER" id="PTHR14226:SF78">
    <property type="entry name" value="SLR0060 PROTEIN"/>
    <property type="match status" value="1"/>
</dbReference>
<dbReference type="Gene3D" id="3.40.1090.10">
    <property type="entry name" value="Cytosolic phospholipase A2 catalytic domain"/>
    <property type="match status" value="1"/>
</dbReference>
<dbReference type="OrthoDB" id="9770965at2"/>
<reference evidence="7" key="1">
    <citation type="submission" date="2016-06" db="EMBL/GenBank/DDBJ databases">
        <title>NZP2037 Pacbio-Illumina hybrid assembly.</title>
        <authorList>
            <person name="Ramsay J.P."/>
        </authorList>
    </citation>
    <scope>NUCLEOTIDE SEQUENCE [LARGE SCALE GENOMIC DNA]</scope>
    <source>
        <strain evidence="7">R7ANS::ICEMlSym2042</strain>
    </source>
</reference>
<feature type="short sequence motif" description="DGA/G" evidence="4">
    <location>
        <begin position="348"/>
        <end position="350"/>
    </location>
</feature>
<gene>
    <name evidence="6" type="ORF">BAE39_23385</name>
</gene>
<feature type="short sequence motif" description="GXSXG" evidence="4">
    <location>
        <begin position="116"/>
        <end position="120"/>
    </location>
</feature>
<evidence type="ECO:0000256" key="4">
    <source>
        <dbReference type="PROSITE-ProRule" id="PRU01161"/>
    </source>
</evidence>
<feature type="active site" description="Proton acceptor" evidence="4">
    <location>
        <position position="348"/>
    </location>
</feature>
<feature type="active site" description="Nucleophile" evidence="4">
    <location>
        <position position="118"/>
    </location>
</feature>
<keyword evidence="1 4" id="KW-0378">Hydrolase</keyword>
<evidence type="ECO:0000256" key="2">
    <source>
        <dbReference type="ARBA" id="ARBA00022963"/>
    </source>
</evidence>
<dbReference type="InterPro" id="IPR016035">
    <property type="entry name" value="Acyl_Trfase/lysoPLipase"/>
</dbReference>
<evidence type="ECO:0000256" key="1">
    <source>
        <dbReference type="ARBA" id="ARBA00022801"/>
    </source>
</evidence>
<dbReference type="InterPro" id="IPR050301">
    <property type="entry name" value="NTE"/>
</dbReference>
<dbReference type="Proteomes" id="UP000093748">
    <property type="component" value="Unassembled WGS sequence"/>
</dbReference>
<evidence type="ECO:0000313" key="6">
    <source>
        <dbReference type="EMBL" id="OBP70541.1"/>
    </source>
</evidence>
<evidence type="ECO:0000313" key="7">
    <source>
        <dbReference type="Proteomes" id="UP000093748"/>
    </source>
</evidence>
<proteinExistence type="predicted"/>
<name>A0A1A5IZS7_RHILI</name>
<dbReference type="PROSITE" id="PS51635">
    <property type="entry name" value="PNPLA"/>
    <property type="match status" value="1"/>
</dbReference>
<feature type="short sequence motif" description="GXGXXG" evidence="4">
    <location>
        <begin position="89"/>
        <end position="94"/>
    </location>
</feature>
<protein>
    <recommendedName>
        <fullName evidence="5">PNPLA domain-containing protein</fullName>
    </recommendedName>
</protein>
<feature type="domain" description="PNPLA" evidence="5">
    <location>
        <begin position="85"/>
        <end position="361"/>
    </location>
</feature>
<dbReference type="PANTHER" id="PTHR14226">
    <property type="entry name" value="NEUROPATHY TARGET ESTERASE/SWISS CHEESE D.MELANOGASTER"/>
    <property type="match status" value="1"/>
</dbReference>
<dbReference type="GO" id="GO:0016787">
    <property type="term" value="F:hydrolase activity"/>
    <property type="evidence" value="ECO:0007669"/>
    <property type="project" value="UniProtKB-UniRule"/>
</dbReference>
<evidence type="ECO:0000256" key="3">
    <source>
        <dbReference type="ARBA" id="ARBA00023098"/>
    </source>
</evidence>
<dbReference type="AlphaFoldDB" id="A0A1A5IZS7"/>
<accession>A0A1A5IZS7</accession>
<comment type="caution">
    <text evidence="6">The sequence shown here is derived from an EMBL/GenBank/DDBJ whole genome shotgun (WGS) entry which is preliminary data.</text>
</comment>
<dbReference type="EMBL" id="LZTJ01000033">
    <property type="protein sequence ID" value="OBP70541.1"/>
    <property type="molecule type" value="Genomic_DNA"/>
</dbReference>
<dbReference type="GO" id="GO:0016042">
    <property type="term" value="P:lipid catabolic process"/>
    <property type="evidence" value="ECO:0007669"/>
    <property type="project" value="UniProtKB-UniRule"/>
</dbReference>
<dbReference type="GeneID" id="66682912"/>
<evidence type="ECO:0000259" key="5">
    <source>
        <dbReference type="PROSITE" id="PS51635"/>
    </source>
</evidence>
<sequence>MTLDVWHHPDVLQLLGEIEDLARQPKVDEFFWLRSFATKNGAGSNPDELSLFEAADPPPGAGSLAVGEESEGESGARRVFRIANIVLQGGGVLGLAHAGFVTGLEYAGVRFIGIAGASAGAIMAMGMAAVRGNDLLNPTHRKVVEIVGAMPMATFIDGPYRTRRLIKQFLLKRQSYLPSSWPAWIGAFRQILHSRGLNSGNAFEDWLRSVLSEHGLRTITDLENRLNTIADQVNGAKKLIGKGKSPLSSLAQSVDGNQLLQIMAACTPIGVKFQFPKDVEYLSGETGSNSPATLVRASMSIPFFFEPAVFNVNKGEKWERFIKEKFEYLADKSKQRELAHMDEVAFLDGGIFSNLPVDAFSTILPEVPTVAVPLMSASPAKPYRRRARLSSLAGDVGTVAFMVRNQRDRDAIEMLRRSEQRFKNRKQGGVNAGAEPPTFPFRLSPIDVKDANWLNFVMDEKDMMDLFLIGLRRARDFLENDL</sequence>
<organism evidence="6 7">
    <name type="scientific">Rhizobium loti</name>
    <name type="common">Mesorhizobium loti</name>
    <dbReference type="NCBI Taxonomy" id="381"/>
    <lineage>
        <taxon>Bacteria</taxon>
        <taxon>Pseudomonadati</taxon>
        <taxon>Pseudomonadota</taxon>
        <taxon>Alphaproteobacteria</taxon>
        <taxon>Hyphomicrobiales</taxon>
        <taxon>Phyllobacteriaceae</taxon>
        <taxon>Mesorhizobium</taxon>
    </lineage>
</organism>
<dbReference type="InterPro" id="IPR002641">
    <property type="entry name" value="PNPLA_dom"/>
</dbReference>
<dbReference type="SUPFAM" id="SSF52151">
    <property type="entry name" value="FabD/lysophospholipase-like"/>
    <property type="match status" value="1"/>
</dbReference>